<evidence type="ECO:0000313" key="2">
    <source>
        <dbReference type="EMBL" id="OEG12954.1"/>
    </source>
</evidence>
<protein>
    <submittedName>
        <fullName evidence="2">Uncharacterized protein</fullName>
    </submittedName>
</protein>
<feature type="transmembrane region" description="Helical" evidence="1">
    <location>
        <begin position="13"/>
        <end position="46"/>
    </location>
</feature>
<dbReference type="AlphaFoldDB" id="A0A1E5GJQ4"/>
<evidence type="ECO:0000256" key="1">
    <source>
        <dbReference type="SAM" id="Phobius"/>
    </source>
</evidence>
<keyword evidence="1" id="KW-1133">Transmembrane helix</keyword>
<proteinExistence type="predicted"/>
<accession>A0A1E5GJQ4</accession>
<keyword evidence="1" id="KW-0472">Membrane</keyword>
<reference evidence="3" key="1">
    <citation type="submission" date="2016-09" db="EMBL/GenBank/DDBJ databases">
        <authorList>
            <person name="Gulvik C.A."/>
        </authorList>
    </citation>
    <scope>NUCLEOTIDE SEQUENCE [LARGE SCALE GENOMIC DNA]</scope>
    <source>
        <strain evidence="3">LMG 8895</strain>
    </source>
</reference>
<dbReference type="EMBL" id="MIJY01000023">
    <property type="protein sequence ID" value="OEG12954.1"/>
    <property type="molecule type" value="Genomic_DNA"/>
</dbReference>
<gene>
    <name evidence="2" type="ORF">BCR25_05550</name>
</gene>
<name>A0A1E5GJQ4_9ENTE</name>
<keyword evidence="3" id="KW-1185">Reference proteome</keyword>
<evidence type="ECO:0000313" key="3">
    <source>
        <dbReference type="Proteomes" id="UP000095094"/>
    </source>
</evidence>
<keyword evidence="1" id="KW-0812">Transmembrane</keyword>
<sequence>MSSELFWDLVLQLFVVVMLFLSLLLFVVLVLFFIYMFLSTMVYLLVFEKYSINTWFKFVFRRE</sequence>
<organism evidence="2 3">
    <name type="scientific">Enterococcus termitis</name>
    <dbReference type="NCBI Taxonomy" id="332950"/>
    <lineage>
        <taxon>Bacteria</taxon>
        <taxon>Bacillati</taxon>
        <taxon>Bacillota</taxon>
        <taxon>Bacilli</taxon>
        <taxon>Lactobacillales</taxon>
        <taxon>Enterococcaceae</taxon>
        <taxon>Enterococcus</taxon>
    </lineage>
</organism>
<comment type="caution">
    <text evidence="2">The sequence shown here is derived from an EMBL/GenBank/DDBJ whole genome shotgun (WGS) entry which is preliminary data.</text>
</comment>
<dbReference type="Proteomes" id="UP000095094">
    <property type="component" value="Unassembled WGS sequence"/>
</dbReference>